<gene>
    <name evidence="3" type="ORF">SAMN04488079_10127</name>
</gene>
<name>A0A1I3TX49_9GAMM</name>
<proteinExistence type="predicted"/>
<protein>
    <recommendedName>
        <fullName evidence="5">Lysozyme inhibitor LprI N-terminal domain-containing protein</fullName>
    </recommendedName>
</protein>
<dbReference type="RefSeq" id="WP_091711172.1">
    <property type="nucleotide sequence ID" value="NZ_FOSH01000001.1"/>
</dbReference>
<feature type="signal peptide" evidence="2">
    <location>
        <begin position="1"/>
        <end position="20"/>
    </location>
</feature>
<evidence type="ECO:0008006" key="5">
    <source>
        <dbReference type="Google" id="ProtNLM"/>
    </source>
</evidence>
<evidence type="ECO:0000313" key="3">
    <source>
        <dbReference type="EMBL" id="SFJ74097.1"/>
    </source>
</evidence>
<dbReference type="Proteomes" id="UP000198924">
    <property type="component" value="Unassembled WGS sequence"/>
</dbReference>
<dbReference type="EMBL" id="FOSH01000001">
    <property type="protein sequence ID" value="SFJ74097.1"/>
    <property type="molecule type" value="Genomic_DNA"/>
</dbReference>
<reference evidence="4" key="1">
    <citation type="submission" date="2016-10" db="EMBL/GenBank/DDBJ databases">
        <authorList>
            <person name="Varghese N."/>
            <person name="Submissions S."/>
        </authorList>
    </citation>
    <scope>NUCLEOTIDE SEQUENCE [LARGE SCALE GENOMIC DNA]</scope>
    <source>
        <strain evidence="4">DSM 11578</strain>
    </source>
</reference>
<evidence type="ECO:0000256" key="2">
    <source>
        <dbReference type="SAM" id="SignalP"/>
    </source>
</evidence>
<accession>A0A1I3TX49</accession>
<feature type="region of interest" description="Disordered" evidence="1">
    <location>
        <begin position="85"/>
        <end position="110"/>
    </location>
</feature>
<evidence type="ECO:0000256" key="1">
    <source>
        <dbReference type="SAM" id="MobiDB-lite"/>
    </source>
</evidence>
<sequence length="210" mass="23636">MKTAFTFVAFLCFTHTTVMASNAVIDDIREKGETCRSMAQTVEGQKLAHLCLSSCARYGDTLTQYPELLSDIGVERCHRDYARAQQGLTKTPPPVNRTQNAPAKAEPARTTMPDVEGLWTGILRGEMRVRADARTDWQQICRGTAMVMAFAHDSTDTIEQQKQRRLDQTAFFKQLKRKDQVRLIGITYDPARAGQQLHCQAERVEIIGSN</sequence>
<evidence type="ECO:0000313" key="4">
    <source>
        <dbReference type="Proteomes" id="UP000198924"/>
    </source>
</evidence>
<keyword evidence="4" id="KW-1185">Reference proteome</keyword>
<dbReference type="AlphaFoldDB" id="A0A1I3TX49"/>
<keyword evidence="2" id="KW-0732">Signal</keyword>
<organism evidence="3 4">
    <name type="scientific">Methylophaga sulfidovorans</name>
    <dbReference type="NCBI Taxonomy" id="45496"/>
    <lineage>
        <taxon>Bacteria</taxon>
        <taxon>Pseudomonadati</taxon>
        <taxon>Pseudomonadota</taxon>
        <taxon>Gammaproteobacteria</taxon>
        <taxon>Thiotrichales</taxon>
        <taxon>Piscirickettsiaceae</taxon>
        <taxon>Methylophaga</taxon>
    </lineage>
</organism>
<feature type="chain" id="PRO_5011779105" description="Lysozyme inhibitor LprI N-terminal domain-containing protein" evidence="2">
    <location>
        <begin position="21"/>
        <end position="210"/>
    </location>
</feature>